<keyword evidence="2" id="KW-0812">Transmembrane</keyword>
<comment type="caution">
    <text evidence="3">The sequence shown here is derived from an EMBL/GenBank/DDBJ whole genome shotgun (WGS) entry which is preliminary data.</text>
</comment>
<keyword evidence="4" id="KW-1185">Reference proteome</keyword>
<accession>A0ABP8W7B4</accession>
<organism evidence="3 4">
    <name type="scientific">Nocardioides nanhaiensis</name>
    <dbReference type="NCBI Taxonomy" id="1476871"/>
    <lineage>
        <taxon>Bacteria</taxon>
        <taxon>Bacillati</taxon>
        <taxon>Actinomycetota</taxon>
        <taxon>Actinomycetes</taxon>
        <taxon>Propionibacteriales</taxon>
        <taxon>Nocardioidaceae</taxon>
        <taxon>Nocardioides</taxon>
    </lineage>
</organism>
<feature type="transmembrane region" description="Helical" evidence="2">
    <location>
        <begin position="56"/>
        <end position="78"/>
    </location>
</feature>
<keyword evidence="2" id="KW-0472">Membrane</keyword>
<feature type="transmembrane region" description="Helical" evidence="2">
    <location>
        <begin position="254"/>
        <end position="276"/>
    </location>
</feature>
<dbReference type="RefSeq" id="WP_345264974.1">
    <property type="nucleotide sequence ID" value="NZ_BAABIM010000002.1"/>
</dbReference>
<feature type="compositionally biased region" description="Low complexity" evidence="1">
    <location>
        <begin position="1"/>
        <end position="27"/>
    </location>
</feature>
<dbReference type="Proteomes" id="UP001500621">
    <property type="component" value="Unassembled WGS sequence"/>
</dbReference>
<evidence type="ECO:0000313" key="3">
    <source>
        <dbReference type="EMBL" id="GAA4681442.1"/>
    </source>
</evidence>
<name>A0ABP8W7B4_9ACTN</name>
<feature type="transmembrane region" description="Helical" evidence="2">
    <location>
        <begin position="204"/>
        <end position="224"/>
    </location>
</feature>
<reference evidence="4" key="1">
    <citation type="journal article" date="2019" name="Int. J. Syst. Evol. Microbiol.">
        <title>The Global Catalogue of Microorganisms (GCM) 10K type strain sequencing project: providing services to taxonomists for standard genome sequencing and annotation.</title>
        <authorList>
            <consortium name="The Broad Institute Genomics Platform"/>
            <consortium name="The Broad Institute Genome Sequencing Center for Infectious Disease"/>
            <person name="Wu L."/>
            <person name="Ma J."/>
        </authorList>
    </citation>
    <scope>NUCLEOTIDE SEQUENCE [LARGE SCALE GENOMIC DNA]</scope>
    <source>
        <strain evidence="4">JCM 18127</strain>
    </source>
</reference>
<feature type="region of interest" description="Disordered" evidence="1">
    <location>
        <begin position="1"/>
        <end position="29"/>
    </location>
</feature>
<feature type="transmembrane region" description="Helical" evidence="2">
    <location>
        <begin position="173"/>
        <end position="197"/>
    </location>
</feature>
<protein>
    <recommendedName>
        <fullName evidence="5">ABC transporter permease</fullName>
    </recommendedName>
</protein>
<sequence length="282" mass="30058">MSTTTATTSPASPASPASTPRIPAAAARRTEPLTRPPFSRLVLVELRKMFDTRAGFWLMASVGILAVVATGAVIAFAPDEVLTFGTFATAIGVPMTVLLPMITILSITSEWSQRSGLGTFTMVPHRGRVIAAKAVGSVLIGVVSMFVALGVGALGTLVGSLLTGLDPVWDVTVGQFTAIVGANLINMAIGFMLGVLTRSSAAGIVGYFVYSFVFTTVSEMLAAFQDWWVDARPWADFQYNQGILFERLPEGQEWLHLAVSSLPWLVLPLALGLWLVSRAEVK</sequence>
<feature type="transmembrane region" description="Helical" evidence="2">
    <location>
        <begin position="84"/>
        <end position="108"/>
    </location>
</feature>
<keyword evidence="2" id="KW-1133">Transmembrane helix</keyword>
<dbReference type="EMBL" id="BAABIM010000002">
    <property type="protein sequence ID" value="GAA4681442.1"/>
    <property type="molecule type" value="Genomic_DNA"/>
</dbReference>
<proteinExistence type="predicted"/>
<evidence type="ECO:0000313" key="4">
    <source>
        <dbReference type="Proteomes" id="UP001500621"/>
    </source>
</evidence>
<evidence type="ECO:0000256" key="1">
    <source>
        <dbReference type="SAM" id="MobiDB-lite"/>
    </source>
</evidence>
<evidence type="ECO:0000256" key="2">
    <source>
        <dbReference type="SAM" id="Phobius"/>
    </source>
</evidence>
<feature type="transmembrane region" description="Helical" evidence="2">
    <location>
        <begin position="129"/>
        <end position="153"/>
    </location>
</feature>
<gene>
    <name evidence="3" type="ORF">GCM10023226_18280</name>
</gene>
<evidence type="ECO:0008006" key="5">
    <source>
        <dbReference type="Google" id="ProtNLM"/>
    </source>
</evidence>